<dbReference type="GO" id="GO:0005737">
    <property type="term" value="C:cytoplasm"/>
    <property type="evidence" value="ECO:0007669"/>
    <property type="project" value="TreeGrafter"/>
</dbReference>
<dbReference type="Proteomes" id="UP001474421">
    <property type="component" value="Unassembled WGS sequence"/>
</dbReference>
<accession>A0AAW1BHI6</accession>
<keyword evidence="4" id="KW-0408">Iron</keyword>
<feature type="chain" id="PRO_5043743710" evidence="5">
    <location>
        <begin position="19"/>
        <end position="97"/>
    </location>
</feature>
<dbReference type="AlphaFoldDB" id="A0AAW1BHI6"/>
<organism evidence="6 7">
    <name type="scientific">Crotalus adamanteus</name>
    <name type="common">Eastern diamondback rattlesnake</name>
    <dbReference type="NCBI Taxonomy" id="8729"/>
    <lineage>
        <taxon>Eukaryota</taxon>
        <taxon>Metazoa</taxon>
        <taxon>Chordata</taxon>
        <taxon>Craniata</taxon>
        <taxon>Vertebrata</taxon>
        <taxon>Euteleostomi</taxon>
        <taxon>Lepidosauria</taxon>
        <taxon>Squamata</taxon>
        <taxon>Bifurcata</taxon>
        <taxon>Unidentata</taxon>
        <taxon>Episquamata</taxon>
        <taxon>Toxicofera</taxon>
        <taxon>Serpentes</taxon>
        <taxon>Colubroidea</taxon>
        <taxon>Viperidae</taxon>
        <taxon>Crotalinae</taxon>
        <taxon>Crotalus</taxon>
    </lineage>
</organism>
<reference evidence="6 7" key="1">
    <citation type="journal article" date="2024" name="Proc. Natl. Acad. Sci. U.S.A.">
        <title>The genetic regulatory architecture and epigenomic basis for age-related changes in rattlesnake venom.</title>
        <authorList>
            <person name="Hogan M.P."/>
            <person name="Holding M.L."/>
            <person name="Nystrom G.S."/>
            <person name="Colston T.J."/>
            <person name="Bartlett D.A."/>
            <person name="Mason A.J."/>
            <person name="Ellsworth S.A."/>
            <person name="Rautsaw R.M."/>
            <person name="Lawrence K.C."/>
            <person name="Strickland J.L."/>
            <person name="He B."/>
            <person name="Fraser P."/>
            <person name="Margres M.J."/>
            <person name="Gilbert D.M."/>
            <person name="Gibbs H.L."/>
            <person name="Parkinson C.L."/>
            <person name="Rokyta D.R."/>
        </authorList>
    </citation>
    <scope>NUCLEOTIDE SEQUENCE [LARGE SCALE GENOMIC DNA]</scope>
    <source>
        <strain evidence="6">DRR0105</strain>
    </source>
</reference>
<dbReference type="SUPFAM" id="SSF48264">
    <property type="entry name" value="Cytochrome P450"/>
    <property type="match status" value="1"/>
</dbReference>
<dbReference type="GO" id="GO:0006082">
    <property type="term" value="P:organic acid metabolic process"/>
    <property type="evidence" value="ECO:0007669"/>
    <property type="project" value="TreeGrafter"/>
</dbReference>
<dbReference type="InterPro" id="IPR002401">
    <property type="entry name" value="Cyt_P450_E_grp-I"/>
</dbReference>
<comment type="similarity">
    <text evidence="2">Belongs to the cytochrome P450 family.</text>
</comment>
<dbReference type="InterPro" id="IPR036396">
    <property type="entry name" value="Cyt_P450_sf"/>
</dbReference>
<evidence type="ECO:0000313" key="7">
    <source>
        <dbReference type="Proteomes" id="UP001474421"/>
    </source>
</evidence>
<dbReference type="PANTHER" id="PTHR24300">
    <property type="entry name" value="CYTOCHROME P450 508A4-RELATED"/>
    <property type="match status" value="1"/>
</dbReference>
<dbReference type="Gene3D" id="1.10.630.10">
    <property type="entry name" value="Cytochrome P450"/>
    <property type="match status" value="1"/>
</dbReference>
<name>A0AAW1BHI6_CROAD</name>
<dbReference type="GO" id="GO:0020037">
    <property type="term" value="F:heme binding"/>
    <property type="evidence" value="ECO:0007669"/>
    <property type="project" value="InterPro"/>
</dbReference>
<evidence type="ECO:0000256" key="5">
    <source>
        <dbReference type="SAM" id="SignalP"/>
    </source>
</evidence>
<evidence type="ECO:0000256" key="2">
    <source>
        <dbReference type="ARBA" id="ARBA00010617"/>
    </source>
</evidence>
<sequence>MATLMWALLLLTNHPNIQEKVQKEIEDAFNSSVSISYQDRKKLPYTNAVIHEIQRLKYILLFGLPRQSTKDVTMKSYHIPKVRNAKNSHCSQKLLWK</sequence>
<dbReference type="PANTHER" id="PTHR24300:SF134">
    <property type="entry name" value="CYTOCHROME P450, FAMILY 2, SUBFAMILY AB, POLYPEPTIDE 2-RELATED"/>
    <property type="match status" value="1"/>
</dbReference>
<dbReference type="GO" id="GO:0005506">
    <property type="term" value="F:iron ion binding"/>
    <property type="evidence" value="ECO:0007669"/>
    <property type="project" value="InterPro"/>
</dbReference>
<dbReference type="InterPro" id="IPR001128">
    <property type="entry name" value="Cyt_P450"/>
</dbReference>
<comment type="caution">
    <text evidence="6">The sequence shown here is derived from an EMBL/GenBank/DDBJ whole genome shotgun (WGS) entry which is preliminary data.</text>
</comment>
<evidence type="ECO:0000256" key="1">
    <source>
        <dbReference type="ARBA" id="ARBA00001971"/>
    </source>
</evidence>
<keyword evidence="7" id="KW-1185">Reference proteome</keyword>
<keyword evidence="5" id="KW-0732">Signal</keyword>
<comment type="cofactor">
    <cofactor evidence="1">
        <name>heme</name>
        <dbReference type="ChEBI" id="CHEBI:30413"/>
    </cofactor>
</comment>
<dbReference type="GO" id="GO:0006805">
    <property type="term" value="P:xenobiotic metabolic process"/>
    <property type="evidence" value="ECO:0007669"/>
    <property type="project" value="TreeGrafter"/>
</dbReference>
<dbReference type="EMBL" id="JAOTOJ010000005">
    <property type="protein sequence ID" value="KAK9401392.1"/>
    <property type="molecule type" value="Genomic_DNA"/>
</dbReference>
<evidence type="ECO:0000256" key="4">
    <source>
        <dbReference type="ARBA" id="ARBA00023004"/>
    </source>
</evidence>
<dbReference type="InterPro" id="IPR050182">
    <property type="entry name" value="Cytochrome_P450_fam2"/>
</dbReference>
<dbReference type="PRINTS" id="PR00463">
    <property type="entry name" value="EP450I"/>
</dbReference>
<protein>
    <submittedName>
        <fullName evidence="6">CYP2B4: Cytochrome protein</fullName>
    </submittedName>
</protein>
<keyword evidence="3" id="KW-0479">Metal-binding</keyword>
<feature type="signal peptide" evidence="5">
    <location>
        <begin position="1"/>
        <end position="18"/>
    </location>
</feature>
<dbReference type="GO" id="GO:0016712">
    <property type="term" value="F:oxidoreductase activity, acting on paired donors, with incorporation or reduction of molecular oxygen, reduced flavin or flavoprotein as one donor, and incorporation of one atom of oxygen"/>
    <property type="evidence" value="ECO:0007669"/>
    <property type="project" value="TreeGrafter"/>
</dbReference>
<evidence type="ECO:0000313" key="6">
    <source>
        <dbReference type="EMBL" id="KAK9401392.1"/>
    </source>
</evidence>
<gene>
    <name evidence="6" type="ORF">NXF25_012106</name>
</gene>
<evidence type="ECO:0000256" key="3">
    <source>
        <dbReference type="ARBA" id="ARBA00022723"/>
    </source>
</evidence>
<proteinExistence type="inferred from homology"/>
<dbReference type="Pfam" id="PF00067">
    <property type="entry name" value="p450"/>
    <property type="match status" value="1"/>
</dbReference>